<comment type="caution">
    <text evidence="1">The sequence shown here is derived from an EMBL/GenBank/DDBJ whole genome shotgun (WGS) entry which is preliminary data.</text>
</comment>
<dbReference type="AlphaFoldDB" id="A0A3L8SQN0"/>
<evidence type="ECO:0000313" key="2">
    <source>
        <dbReference type="Proteomes" id="UP000276834"/>
    </source>
</evidence>
<gene>
    <name evidence="1" type="ORF">DV515_00004351</name>
</gene>
<dbReference type="Proteomes" id="UP000276834">
    <property type="component" value="Unassembled WGS sequence"/>
</dbReference>
<keyword evidence="2" id="KW-1185">Reference proteome</keyword>
<dbReference type="EMBL" id="QUSF01000009">
    <property type="protein sequence ID" value="RLW06461.1"/>
    <property type="molecule type" value="Genomic_DNA"/>
</dbReference>
<evidence type="ECO:0000313" key="1">
    <source>
        <dbReference type="EMBL" id="RLW06461.1"/>
    </source>
</evidence>
<organism evidence="1 2">
    <name type="scientific">Chloebia gouldiae</name>
    <name type="common">Gouldian finch</name>
    <name type="synonym">Erythrura gouldiae</name>
    <dbReference type="NCBI Taxonomy" id="44316"/>
    <lineage>
        <taxon>Eukaryota</taxon>
        <taxon>Metazoa</taxon>
        <taxon>Chordata</taxon>
        <taxon>Craniata</taxon>
        <taxon>Vertebrata</taxon>
        <taxon>Euteleostomi</taxon>
        <taxon>Archelosauria</taxon>
        <taxon>Archosauria</taxon>
        <taxon>Dinosauria</taxon>
        <taxon>Saurischia</taxon>
        <taxon>Theropoda</taxon>
        <taxon>Coelurosauria</taxon>
        <taxon>Aves</taxon>
        <taxon>Neognathae</taxon>
        <taxon>Neoaves</taxon>
        <taxon>Telluraves</taxon>
        <taxon>Australaves</taxon>
        <taxon>Passeriformes</taxon>
        <taxon>Passeroidea</taxon>
        <taxon>Passeridae</taxon>
        <taxon>Chloebia</taxon>
    </lineage>
</organism>
<proteinExistence type="predicted"/>
<accession>A0A3L8SQN0</accession>
<name>A0A3L8SQN0_CHLGU</name>
<protein>
    <submittedName>
        <fullName evidence="1">Uncharacterized protein</fullName>
    </submittedName>
</protein>
<sequence>MSQNVKVHEKELLCDQNLIMTTLDNVKAPIYGGPKDNPSILRTIVLYNHLQLEGNRKITSDVCESGKGLTGVQSPLKQLVLVVLQLHAHSGSPPWLATAPNNQGTKPGEQAGSLCGVFAVVLLVPEVLHAIVLELRTSSACKARLFCRAEQGLEAQAQRSWKELGGELMFGCIIRLFIPHLRTGSSEQGYELLFVAGQVAAAGTLRVPSAGRWQLPRRAPCPRAEQRVQLGEQRCQGLGGRERYTGTETRDIYNSIKRTEQRKRLRDGPTIRSEVSGAVGKSAQVLCKCVPPPVLFASAPLFQSQQRCYGNSVIYPDVMKSPINQHFAVVIITHAIWVWNADALTSRMEEMFNTQVLEQLIAVSYMAELYSVNFFEKDELRINTLCLRIVTYTAEYNGKLANSLPKSISAEESTEFINLEMYIANPMLCQKKPPGLPFGITTPNHQGIWAKRVQVARGSGPLAVLPKPLLMRHHLVLSRQATYGYRKIRFMFMGIDKLESFNGFQRCYAGPVKGILFQDKQYVDAVMAFVRLTVFQLPTIYQTDTDKDHIIWPCLNFCRISGHRKAELKAFTQEGTDSILAPHFHCHERHCAAQTVCDTLLPVMLVVGTLHCTVMSRVSHQCLSSCKFILNGITRNYAATVKKIFRHPGDQKKSTEERAKH</sequence>
<reference evidence="1 2" key="1">
    <citation type="journal article" date="2018" name="Proc. R. Soc. B">
        <title>A non-coding region near Follistatin controls head colour polymorphism in the Gouldian finch.</title>
        <authorList>
            <person name="Toomey M.B."/>
            <person name="Marques C.I."/>
            <person name="Andrade P."/>
            <person name="Araujo P.M."/>
            <person name="Sabatino S."/>
            <person name="Gazda M.A."/>
            <person name="Afonso S."/>
            <person name="Lopes R.J."/>
            <person name="Corbo J.C."/>
            <person name="Carneiro M."/>
        </authorList>
    </citation>
    <scope>NUCLEOTIDE SEQUENCE [LARGE SCALE GENOMIC DNA]</scope>
    <source>
        <strain evidence="1">Red01</strain>
        <tissue evidence="1">Muscle</tissue>
    </source>
</reference>